<keyword evidence="1" id="KW-0472">Membrane</keyword>
<dbReference type="EMBL" id="CACRYJ010000070">
    <property type="protein sequence ID" value="VZO40427.1"/>
    <property type="molecule type" value="Genomic_DNA"/>
</dbReference>
<dbReference type="RefSeq" id="WP_156743695.1">
    <property type="nucleotide sequence ID" value="NZ_CACRYJ010000070.1"/>
</dbReference>
<keyword evidence="3" id="KW-1185">Reference proteome</keyword>
<name>A0A7M4DSI3_9MICO</name>
<proteinExistence type="predicted"/>
<organism evidence="2 3">
    <name type="scientific">Occultella aeris</name>
    <dbReference type="NCBI Taxonomy" id="2761496"/>
    <lineage>
        <taxon>Bacteria</taxon>
        <taxon>Bacillati</taxon>
        <taxon>Actinomycetota</taxon>
        <taxon>Actinomycetes</taxon>
        <taxon>Micrococcales</taxon>
        <taxon>Ruaniaceae</taxon>
        <taxon>Occultella</taxon>
    </lineage>
</organism>
<feature type="transmembrane region" description="Helical" evidence="1">
    <location>
        <begin position="80"/>
        <end position="100"/>
    </location>
</feature>
<feature type="transmembrane region" description="Helical" evidence="1">
    <location>
        <begin position="12"/>
        <end position="31"/>
    </location>
</feature>
<evidence type="ECO:0000313" key="3">
    <source>
        <dbReference type="Proteomes" id="UP000419743"/>
    </source>
</evidence>
<evidence type="ECO:0000313" key="2">
    <source>
        <dbReference type="EMBL" id="VZO40427.1"/>
    </source>
</evidence>
<keyword evidence="1" id="KW-0812">Transmembrane</keyword>
<comment type="caution">
    <text evidence="2">The sequence shown here is derived from an EMBL/GenBank/DDBJ whole genome shotgun (WGS) entry which is preliminary data.</text>
</comment>
<feature type="transmembrane region" description="Helical" evidence="1">
    <location>
        <begin position="37"/>
        <end position="59"/>
    </location>
</feature>
<keyword evidence="1" id="KW-1133">Transmembrane helix</keyword>
<dbReference type="Proteomes" id="UP000419743">
    <property type="component" value="Unassembled WGS sequence"/>
</dbReference>
<dbReference type="AlphaFoldDB" id="A0A7M4DSI3"/>
<evidence type="ECO:0000256" key="1">
    <source>
        <dbReference type="SAM" id="Phobius"/>
    </source>
</evidence>
<gene>
    <name evidence="2" type="ORF">HALOF300_05131</name>
</gene>
<sequence>MTTTGLSVRAARWPVALEVLAVLGAIAVVALNLTEATWWLCLIGYLLGTVTAVVFAAVYRSIRAARRSKVFRPSPGLDRIVTVTMVVGVLAGIACAYLLATEVAKW</sequence>
<reference evidence="2 3" key="1">
    <citation type="submission" date="2019-11" db="EMBL/GenBank/DDBJ databases">
        <authorList>
            <person name="Criscuolo A."/>
        </authorList>
    </citation>
    <scope>NUCLEOTIDE SEQUENCE [LARGE SCALE GENOMIC DNA]</scope>
    <source>
        <strain evidence="2">CIP111667</strain>
    </source>
</reference>
<accession>A0A7M4DSI3</accession>
<protein>
    <submittedName>
        <fullName evidence="2">Uncharacterized protein</fullName>
    </submittedName>
</protein>